<dbReference type="PROSITE" id="PS50943">
    <property type="entry name" value="HTH_CROC1"/>
    <property type="match status" value="1"/>
</dbReference>
<protein>
    <submittedName>
        <fullName evidence="2">Helix-turn-helix transcriptional regulator</fullName>
    </submittedName>
</protein>
<dbReference type="CDD" id="cd00093">
    <property type="entry name" value="HTH_XRE"/>
    <property type="match status" value="1"/>
</dbReference>
<feature type="domain" description="HTH cro/C1-type" evidence="1">
    <location>
        <begin position="44"/>
        <end position="97"/>
    </location>
</feature>
<dbReference type="EMBL" id="VCHX02000346">
    <property type="protein sequence ID" value="TPQ15865.1"/>
    <property type="molecule type" value="Genomic_DNA"/>
</dbReference>
<evidence type="ECO:0000313" key="3">
    <source>
        <dbReference type="Proteomes" id="UP000317378"/>
    </source>
</evidence>
<comment type="caution">
    <text evidence="2">The sequence shown here is derived from an EMBL/GenBank/DDBJ whole genome shotgun (WGS) entry which is preliminary data.</text>
</comment>
<dbReference type="Proteomes" id="UP000317378">
    <property type="component" value="Unassembled WGS sequence"/>
</dbReference>
<dbReference type="OrthoDB" id="4640255at2"/>
<dbReference type="GO" id="GO:0003677">
    <property type="term" value="F:DNA binding"/>
    <property type="evidence" value="ECO:0007669"/>
    <property type="project" value="InterPro"/>
</dbReference>
<evidence type="ECO:0000259" key="1">
    <source>
        <dbReference type="PROSITE" id="PS50943"/>
    </source>
</evidence>
<dbReference type="SUPFAM" id="SSF47413">
    <property type="entry name" value="lambda repressor-like DNA-binding domains"/>
    <property type="match status" value="1"/>
</dbReference>
<proteinExistence type="predicted"/>
<dbReference type="Pfam" id="PF13560">
    <property type="entry name" value="HTH_31"/>
    <property type="match status" value="1"/>
</dbReference>
<dbReference type="Gene3D" id="1.10.260.40">
    <property type="entry name" value="lambda repressor-like DNA-binding domains"/>
    <property type="match status" value="1"/>
</dbReference>
<reference evidence="2 3" key="1">
    <citation type="submission" date="2019-06" db="EMBL/GenBank/DDBJ databases">
        <title>Streptomyces sporangiiformans sp. nov., a novel actinomycete isolated from soil in Mount Song.</title>
        <authorList>
            <person name="Han L."/>
        </authorList>
    </citation>
    <scope>NUCLEOTIDE SEQUENCE [LARGE SCALE GENOMIC DNA]</scope>
    <source>
        <strain evidence="2 3">NEAU-SSA 1</strain>
    </source>
</reference>
<evidence type="ECO:0000313" key="2">
    <source>
        <dbReference type="EMBL" id="TPQ15865.1"/>
    </source>
</evidence>
<gene>
    <name evidence="2" type="ORF">FGD71_044745</name>
</gene>
<accession>A0A505D2I1</accession>
<name>A0A505D2I1_9ACTN</name>
<dbReference type="InterPro" id="IPR010982">
    <property type="entry name" value="Lambda_DNA-bd_dom_sf"/>
</dbReference>
<sequence length="109" mass="11821">MNTSFSRLGPAVRTSERAEELAGGRDAFLEGAQRMLAEARAWRLVDMRQERGYTQAQVAERMGASKGRVSQIESGQVSGTDVVARYIEALGGSLVMVAVFDDGELRKVG</sequence>
<dbReference type="AlphaFoldDB" id="A0A505D2I1"/>
<keyword evidence="3" id="KW-1185">Reference proteome</keyword>
<dbReference type="SMART" id="SM00530">
    <property type="entry name" value="HTH_XRE"/>
    <property type="match status" value="1"/>
</dbReference>
<dbReference type="InterPro" id="IPR001387">
    <property type="entry name" value="Cro/C1-type_HTH"/>
</dbReference>
<organism evidence="2 3">
    <name type="scientific">Streptomyces sporangiiformans</name>
    <dbReference type="NCBI Taxonomy" id="2315329"/>
    <lineage>
        <taxon>Bacteria</taxon>
        <taxon>Bacillati</taxon>
        <taxon>Actinomycetota</taxon>
        <taxon>Actinomycetes</taxon>
        <taxon>Kitasatosporales</taxon>
        <taxon>Streptomycetaceae</taxon>
        <taxon>Streptomyces</taxon>
    </lineage>
</organism>